<gene>
    <name evidence="3" type="ORF">IAA21_06415</name>
</gene>
<dbReference type="EMBL" id="DXBU01000090">
    <property type="protein sequence ID" value="HIZ22415.1"/>
    <property type="molecule type" value="Genomic_DNA"/>
</dbReference>
<comment type="caution">
    <text evidence="3">The sequence shown here is derived from an EMBL/GenBank/DDBJ whole genome shotgun (WGS) entry which is preliminary data.</text>
</comment>
<dbReference type="PANTHER" id="PTHR34989:SF1">
    <property type="entry name" value="PROTEIN HDED"/>
    <property type="match status" value="1"/>
</dbReference>
<keyword evidence="2" id="KW-0812">Transmembrane</keyword>
<feature type="compositionally biased region" description="Acidic residues" evidence="1">
    <location>
        <begin position="230"/>
        <end position="242"/>
    </location>
</feature>
<feature type="transmembrane region" description="Helical" evidence="2">
    <location>
        <begin position="152"/>
        <end position="173"/>
    </location>
</feature>
<dbReference type="Pfam" id="PF03729">
    <property type="entry name" value="DUF308"/>
    <property type="match status" value="1"/>
</dbReference>
<proteinExistence type="predicted"/>
<reference evidence="3" key="1">
    <citation type="journal article" date="2021" name="PeerJ">
        <title>Extensive microbial diversity within the chicken gut microbiome revealed by metagenomics and culture.</title>
        <authorList>
            <person name="Gilroy R."/>
            <person name="Ravi A."/>
            <person name="Getino M."/>
            <person name="Pursley I."/>
            <person name="Horton D.L."/>
            <person name="Alikhan N.F."/>
            <person name="Baker D."/>
            <person name="Gharbi K."/>
            <person name="Hall N."/>
            <person name="Watson M."/>
            <person name="Adriaenssens E.M."/>
            <person name="Foster-Nyarko E."/>
            <person name="Jarju S."/>
            <person name="Secka A."/>
            <person name="Antonio M."/>
            <person name="Oren A."/>
            <person name="Chaudhuri R.R."/>
            <person name="La Ragione R."/>
            <person name="Hildebrand F."/>
            <person name="Pallen M.J."/>
        </authorList>
    </citation>
    <scope>NUCLEOTIDE SEQUENCE</scope>
    <source>
        <strain evidence="3">14324</strain>
    </source>
</reference>
<evidence type="ECO:0000313" key="4">
    <source>
        <dbReference type="Proteomes" id="UP000824041"/>
    </source>
</evidence>
<protein>
    <submittedName>
        <fullName evidence="3">DUF308 domain-containing protein</fullName>
    </submittedName>
</protein>
<organism evidence="3 4">
    <name type="scientific">Candidatus Blautia faecigallinarum</name>
    <dbReference type="NCBI Taxonomy" id="2838488"/>
    <lineage>
        <taxon>Bacteria</taxon>
        <taxon>Bacillati</taxon>
        <taxon>Bacillota</taxon>
        <taxon>Clostridia</taxon>
        <taxon>Lachnospirales</taxon>
        <taxon>Lachnospiraceae</taxon>
        <taxon>Blautia</taxon>
    </lineage>
</organism>
<feature type="transmembrane region" description="Helical" evidence="2">
    <location>
        <begin position="90"/>
        <end position="113"/>
    </location>
</feature>
<evidence type="ECO:0000256" key="1">
    <source>
        <dbReference type="SAM" id="MobiDB-lite"/>
    </source>
</evidence>
<feature type="compositionally biased region" description="Acidic residues" evidence="1">
    <location>
        <begin position="251"/>
        <end position="263"/>
    </location>
</feature>
<keyword evidence="2" id="KW-1133">Transmembrane helix</keyword>
<evidence type="ECO:0000313" key="3">
    <source>
        <dbReference type="EMBL" id="HIZ22415.1"/>
    </source>
</evidence>
<evidence type="ECO:0000256" key="2">
    <source>
        <dbReference type="SAM" id="Phobius"/>
    </source>
</evidence>
<feature type="transmembrane region" description="Helical" evidence="2">
    <location>
        <begin position="125"/>
        <end position="146"/>
    </location>
</feature>
<feature type="transmembrane region" description="Helical" evidence="2">
    <location>
        <begin position="65"/>
        <end position="84"/>
    </location>
</feature>
<dbReference type="GO" id="GO:0005886">
    <property type="term" value="C:plasma membrane"/>
    <property type="evidence" value="ECO:0007669"/>
    <property type="project" value="TreeGrafter"/>
</dbReference>
<sequence length="290" mass="32590">MREKLRKFLKGQAATSIFYILLGLCLVAMPVKMVDVICKVVFGLVLIGAGLYHILIYVKEKINTTLLDMFSGVILLVLGGFLFFNPQIVIKLLPVLLGAFILLDSIWTIRGCLELKQKYRPEWQVFLLLDLIFVVLGIVLMANPFSAVKTTVIFAGWILLTDGILDVAFLIFLKKAPAKSAPYEEKTEVSQKEEVIEEPEVLPPPVEAEQVVEEQAAEEQAAEKQAAEEQAPEEQAAEEQPAEEQVVVEQAVEEQPAEEETAGEEPQQQKEEQPSSWFFSDEEPLEEWKD</sequence>
<accession>A0A9D2DSS8</accession>
<dbReference type="InterPro" id="IPR052712">
    <property type="entry name" value="Acid_resist_chaperone_HdeD"/>
</dbReference>
<feature type="transmembrane region" description="Helical" evidence="2">
    <location>
        <begin position="12"/>
        <end position="34"/>
    </location>
</feature>
<keyword evidence="2" id="KW-0472">Membrane</keyword>
<dbReference type="AlphaFoldDB" id="A0A9D2DSS8"/>
<name>A0A9D2DSS8_9FIRM</name>
<dbReference type="Proteomes" id="UP000824041">
    <property type="component" value="Unassembled WGS sequence"/>
</dbReference>
<feature type="compositionally biased region" description="Acidic residues" evidence="1">
    <location>
        <begin position="280"/>
        <end position="290"/>
    </location>
</feature>
<feature type="region of interest" description="Disordered" evidence="1">
    <location>
        <begin position="183"/>
        <end position="290"/>
    </location>
</feature>
<feature type="transmembrane region" description="Helical" evidence="2">
    <location>
        <begin position="40"/>
        <end position="58"/>
    </location>
</feature>
<dbReference type="InterPro" id="IPR005325">
    <property type="entry name" value="DUF308_memb"/>
</dbReference>
<feature type="compositionally biased region" description="Basic and acidic residues" evidence="1">
    <location>
        <begin position="183"/>
        <end position="194"/>
    </location>
</feature>
<reference evidence="3" key="2">
    <citation type="submission" date="2021-04" db="EMBL/GenBank/DDBJ databases">
        <authorList>
            <person name="Gilroy R."/>
        </authorList>
    </citation>
    <scope>NUCLEOTIDE SEQUENCE</scope>
    <source>
        <strain evidence="3">14324</strain>
    </source>
</reference>
<dbReference type="PANTHER" id="PTHR34989">
    <property type="entry name" value="PROTEIN HDED"/>
    <property type="match status" value="1"/>
</dbReference>